<feature type="non-terminal residue" evidence="1">
    <location>
        <position position="1"/>
    </location>
</feature>
<proteinExistence type="predicted"/>
<keyword evidence="2" id="KW-1185">Reference proteome</keyword>
<accession>A0A371FYR2</accession>
<protein>
    <submittedName>
        <fullName evidence="1">Uncharacterized protein</fullName>
    </submittedName>
</protein>
<reference evidence="1" key="1">
    <citation type="submission" date="2018-05" db="EMBL/GenBank/DDBJ databases">
        <title>Draft genome of Mucuna pruriens seed.</title>
        <authorList>
            <person name="Nnadi N.E."/>
            <person name="Vos R."/>
            <person name="Hasami M.H."/>
            <person name="Devisetty U.K."/>
            <person name="Aguiy J.C."/>
        </authorList>
    </citation>
    <scope>NUCLEOTIDE SEQUENCE [LARGE SCALE GENOMIC DNA]</scope>
    <source>
        <strain evidence="1">JCA_2017</strain>
    </source>
</reference>
<organism evidence="1 2">
    <name type="scientific">Mucuna pruriens</name>
    <name type="common">Velvet bean</name>
    <name type="synonym">Dolichos pruriens</name>
    <dbReference type="NCBI Taxonomy" id="157652"/>
    <lineage>
        <taxon>Eukaryota</taxon>
        <taxon>Viridiplantae</taxon>
        <taxon>Streptophyta</taxon>
        <taxon>Embryophyta</taxon>
        <taxon>Tracheophyta</taxon>
        <taxon>Spermatophyta</taxon>
        <taxon>Magnoliopsida</taxon>
        <taxon>eudicotyledons</taxon>
        <taxon>Gunneridae</taxon>
        <taxon>Pentapetalae</taxon>
        <taxon>rosids</taxon>
        <taxon>fabids</taxon>
        <taxon>Fabales</taxon>
        <taxon>Fabaceae</taxon>
        <taxon>Papilionoideae</taxon>
        <taxon>50 kb inversion clade</taxon>
        <taxon>NPAAA clade</taxon>
        <taxon>indigoferoid/millettioid clade</taxon>
        <taxon>Phaseoleae</taxon>
        <taxon>Mucuna</taxon>
    </lineage>
</organism>
<dbReference type="EMBL" id="QJKJ01007352">
    <property type="protein sequence ID" value="RDX83465.1"/>
    <property type="molecule type" value="Genomic_DNA"/>
</dbReference>
<comment type="caution">
    <text evidence="1">The sequence shown here is derived from an EMBL/GenBank/DDBJ whole genome shotgun (WGS) entry which is preliminary data.</text>
</comment>
<sequence length="83" mass="9653">MGNFFANIDEEAKYKWEKVGGVGKEKEVSNNSQKEKTLTIESSTEKKRKVRFLNIFKELHINIPFIEAIIDVQVCKILKGYNF</sequence>
<evidence type="ECO:0000313" key="2">
    <source>
        <dbReference type="Proteomes" id="UP000257109"/>
    </source>
</evidence>
<evidence type="ECO:0000313" key="1">
    <source>
        <dbReference type="EMBL" id="RDX83465.1"/>
    </source>
</evidence>
<dbReference type="Proteomes" id="UP000257109">
    <property type="component" value="Unassembled WGS sequence"/>
</dbReference>
<dbReference type="AlphaFoldDB" id="A0A371FYR2"/>
<name>A0A371FYR2_MUCPR</name>
<gene>
    <name evidence="1" type="ORF">CR513_35605</name>
</gene>